<comment type="caution">
    <text evidence="1">The sequence shown here is derived from an EMBL/GenBank/DDBJ whole genome shotgun (WGS) entry which is preliminary data.</text>
</comment>
<evidence type="ECO:0000313" key="2">
    <source>
        <dbReference type="Proteomes" id="UP000094487"/>
    </source>
</evidence>
<dbReference type="AlphaFoldDB" id="A0A1E3LZV9"/>
<protein>
    <submittedName>
        <fullName evidence="1">Uncharacterized protein</fullName>
    </submittedName>
</protein>
<dbReference type="EMBL" id="MDDS01000006">
    <property type="protein sequence ID" value="ODP39274.1"/>
    <property type="molecule type" value="Genomic_DNA"/>
</dbReference>
<keyword evidence="2" id="KW-1185">Reference proteome</keyword>
<gene>
    <name evidence="1" type="ORF">BFL28_10700</name>
</gene>
<accession>A0A1E3LZV9</accession>
<reference evidence="1 2" key="1">
    <citation type="submission" date="2016-08" db="EMBL/GenBank/DDBJ databases">
        <title>Draft genome of the agarase producing Sphingomonas sp. MCT13.</title>
        <authorList>
            <person name="D'Andrea M.M."/>
            <person name="Rossolini G.M."/>
            <person name="Thaller M.C."/>
        </authorList>
    </citation>
    <scope>NUCLEOTIDE SEQUENCE [LARGE SCALE GENOMIC DNA]</scope>
    <source>
        <strain evidence="1 2">MCT13</strain>
    </source>
</reference>
<dbReference type="STRING" id="1888892.BFL28_10700"/>
<dbReference type="RefSeq" id="WP_069319045.1">
    <property type="nucleotide sequence ID" value="NZ_MDDS01000006.1"/>
</dbReference>
<dbReference type="Proteomes" id="UP000094487">
    <property type="component" value="Unassembled WGS sequence"/>
</dbReference>
<dbReference type="OrthoDB" id="7509902at2"/>
<proteinExistence type="predicted"/>
<organism evidence="1 2">
    <name type="scientific">Sphingomonas turrisvirgatae</name>
    <dbReference type="NCBI Taxonomy" id="1888892"/>
    <lineage>
        <taxon>Bacteria</taxon>
        <taxon>Pseudomonadati</taxon>
        <taxon>Pseudomonadota</taxon>
        <taxon>Alphaproteobacteria</taxon>
        <taxon>Sphingomonadales</taxon>
        <taxon>Sphingomonadaceae</taxon>
        <taxon>Sphingomonas</taxon>
    </lineage>
</organism>
<evidence type="ECO:0000313" key="1">
    <source>
        <dbReference type="EMBL" id="ODP39274.1"/>
    </source>
</evidence>
<name>A0A1E3LZV9_9SPHN</name>
<sequence>MTQVATNEPQTGSPANPMSPGAMLLLAATFLGNARTAQLLSIEERSLRAKLAGDRGVTAADLRCIVSDLERRARAIDGHVAAIKAILTPEASCPTA</sequence>